<dbReference type="Pfam" id="PF10093">
    <property type="entry name" value="EarP"/>
    <property type="match status" value="1"/>
</dbReference>
<comment type="function">
    <text evidence="3">Protein-arginine rhamnosyltransferase that catalyzes the transfer of a single rhamnose to elongation factor P (EF-P) on 'Lys-32', a modification required for EF-P-dependent rescue of polyproline stalled ribosomes.</text>
</comment>
<evidence type="ECO:0000256" key="7">
    <source>
        <dbReference type="ARBA" id="ARBA00048472"/>
    </source>
</evidence>
<dbReference type="InterPro" id="IPR016633">
    <property type="entry name" value="EarP"/>
</dbReference>
<dbReference type="EMBL" id="CP018839">
    <property type="protein sequence ID" value="APR02929.1"/>
    <property type="molecule type" value="Genomic_DNA"/>
</dbReference>
<name>A0A1L6F7N9_9RHOO</name>
<keyword evidence="1" id="KW-0328">Glycosyltransferase</keyword>
<accession>A0A1L6F7N9</accession>
<keyword evidence="2" id="KW-0808">Transferase</keyword>
<evidence type="ECO:0000256" key="1">
    <source>
        <dbReference type="ARBA" id="ARBA00022676"/>
    </source>
</evidence>
<dbReference type="AlphaFoldDB" id="A0A1L6F7N9"/>
<dbReference type="KEGG" id="tcl:Tchl_0053"/>
<dbReference type="NCBIfam" id="TIGR03837">
    <property type="entry name" value="efp_Arg_rhamno"/>
    <property type="match status" value="1"/>
</dbReference>
<evidence type="ECO:0000256" key="3">
    <source>
        <dbReference type="ARBA" id="ARBA00024303"/>
    </source>
</evidence>
<evidence type="ECO:0000256" key="2">
    <source>
        <dbReference type="ARBA" id="ARBA00022679"/>
    </source>
</evidence>
<protein>
    <recommendedName>
        <fullName evidence="5">Protein-arginine rhamnosyltransferase</fullName>
    </recommendedName>
    <alternativeName>
        <fullName evidence="6">EF-P arginine rhamnosyltransferase</fullName>
    </alternativeName>
</protein>
<dbReference type="STRING" id="96773.Tchl_0053"/>
<dbReference type="GO" id="GO:0106361">
    <property type="term" value="F:protein-arginine rhamnosyltransferase activity"/>
    <property type="evidence" value="ECO:0007669"/>
    <property type="project" value="InterPro"/>
</dbReference>
<dbReference type="Proteomes" id="UP000185739">
    <property type="component" value="Chromosome"/>
</dbReference>
<proteinExistence type="inferred from homology"/>
<organism evidence="8 9">
    <name type="scientific">Thauera chlorobenzoica</name>
    <dbReference type="NCBI Taxonomy" id="96773"/>
    <lineage>
        <taxon>Bacteria</taxon>
        <taxon>Pseudomonadati</taxon>
        <taxon>Pseudomonadota</taxon>
        <taxon>Betaproteobacteria</taxon>
        <taxon>Rhodocyclales</taxon>
        <taxon>Zoogloeaceae</taxon>
        <taxon>Thauera</taxon>
    </lineage>
</organism>
<evidence type="ECO:0000256" key="5">
    <source>
        <dbReference type="ARBA" id="ARBA00024416"/>
    </source>
</evidence>
<gene>
    <name evidence="8" type="ORF">Tchl_0053</name>
</gene>
<evidence type="ECO:0000256" key="6">
    <source>
        <dbReference type="ARBA" id="ARBA00030025"/>
    </source>
</evidence>
<comment type="similarity">
    <text evidence="4">Belongs to the glycosyltransferase 104 family.</text>
</comment>
<keyword evidence="9" id="KW-1185">Reference proteome</keyword>
<sequence length="343" mass="37080">MLGRICPPARVLDPERGGVVAGVELRHWGEPFPVLVPGEIVIEAFACELPEAHLQAMARQARRPVWINLEYLSAEDWVAGCHGLASPHPRLPLVKHFFFPGFDTDSGGLLREAGLLARRDAFVGDPARCSAWRAGRGPVAADSLWVSLFAYEQPGLAALIGAWQGGSRAVELLVPESRVLGDLARALGVDALRAGDRLQHGRLGVQVLPFTDQAGYDQLLWGCDLNFVRGEDSFVRAQWAAKPFVWQIYPQSGAAHRDKLDAFLGRYLAGVAPAPAAALVALWQAWNGFGASAAALAQAWPAFSEALPALDAHARHWCGRLAAGEDLVTRLTRFCSHIEAAAR</sequence>
<evidence type="ECO:0000313" key="9">
    <source>
        <dbReference type="Proteomes" id="UP000185739"/>
    </source>
</evidence>
<evidence type="ECO:0000256" key="4">
    <source>
        <dbReference type="ARBA" id="ARBA00024346"/>
    </source>
</evidence>
<evidence type="ECO:0000313" key="8">
    <source>
        <dbReference type="EMBL" id="APR02929.1"/>
    </source>
</evidence>
<dbReference type="PIRSF" id="PIRSF015557">
    <property type="entry name" value="UCP015557"/>
    <property type="match status" value="1"/>
</dbReference>
<comment type="catalytic activity">
    <reaction evidence="7">
        <text>dTDP-beta-L-rhamnose + L-arginyl-[protein] = N(omega)-(alpha-L-rhamnosyl)-L-arginyl-[protein] + dTDP + H(+)</text>
        <dbReference type="Rhea" id="RHEA:66692"/>
        <dbReference type="Rhea" id="RHEA-COMP:10532"/>
        <dbReference type="Rhea" id="RHEA-COMP:17096"/>
        <dbReference type="ChEBI" id="CHEBI:15378"/>
        <dbReference type="ChEBI" id="CHEBI:29965"/>
        <dbReference type="ChEBI" id="CHEBI:57510"/>
        <dbReference type="ChEBI" id="CHEBI:58369"/>
        <dbReference type="ChEBI" id="CHEBI:167445"/>
    </reaction>
    <physiologicalReaction direction="left-to-right" evidence="7">
        <dbReference type="Rhea" id="RHEA:66693"/>
    </physiologicalReaction>
</comment>
<reference evidence="8 9" key="1">
    <citation type="submission" date="2016-12" db="EMBL/GenBank/DDBJ databases">
        <title>Complete genome sequence of Thauera chlorobenzoica, a Betaproteobacterium degrading haloaromatics anaerobically to CO2 and halides.</title>
        <authorList>
            <person name="Goris T."/>
            <person name="Mergelsberg M."/>
            <person name="Boll M."/>
        </authorList>
    </citation>
    <scope>NUCLEOTIDE SEQUENCE [LARGE SCALE GENOMIC DNA]</scope>
    <source>
        <strain evidence="8 9">3CB1</strain>
    </source>
</reference>